<dbReference type="InterPro" id="IPR047790">
    <property type="entry name" value="MCP_Sipho"/>
</dbReference>
<accession>A0A239FP24</accession>
<sequence length="630" mass="65271">MDITLQDLVNAVQEAEAGKGAEALAAFLADKPELDITALNQDALKQFNELFDGAKTSDEATNAVELLGEVIEGLGAEQGRRDSVVTERASRLDALKAKVEKTAAPGEGDETPAEGETTTTAAEDASAGEESEAGEAGAGGEAASAPVAETAAPAGEAVAEAPSGEALAASNTPAPRRRQPRVDLAAIRATAPKAQAPVEQKQLSVITAAADVPGVSMGSSLEGIKGLTEAAVARMKALPTGPVAGGPGGDEIHGAGQRVSAGIASISNMFPAEFGVNMRDGDEAAIALATDESRLPGGSLVASGGWCSPSETIFELAGELEAITNLIDLPEVQVNRGGIRTTEGPDFSTLFAGAGIGVVKTEAEAIAGYTKAVYRVPCTNFEDTRAGVVHTGIEAGILQNDAYPELTQRVTRGALVAHAHKVNAESIRQVEAQSTSAGTLAFGPSASTAVLNGLVLLVTHYRYKYRAADTMSLEVKLPLWLKEVFRADLAVTSGWSRDDALKVTDAQINAWFAVRNLSVQWLYDWQDAYTGVTGGFGGTTVPTAFPTSVKAIVHAPGAFIRGRGDVITLNAVYDSTNIKVNDFLVLFAEEKLLVKRRQYLSYVATLPLAINGVTGAPAELTAQGVIAPPA</sequence>
<dbReference type="NCBIfam" id="NF033847">
    <property type="entry name" value="MCP_Sipho"/>
    <property type="match status" value="1"/>
</dbReference>
<organism evidence="2 3">
    <name type="scientific">Rhodococcoides kyotonense</name>
    <dbReference type="NCBI Taxonomy" id="398843"/>
    <lineage>
        <taxon>Bacteria</taxon>
        <taxon>Bacillati</taxon>
        <taxon>Actinomycetota</taxon>
        <taxon>Actinomycetes</taxon>
        <taxon>Mycobacteriales</taxon>
        <taxon>Nocardiaceae</taxon>
        <taxon>Rhodococcoides</taxon>
    </lineage>
</organism>
<proteinExistence type="predicted"/>
<dbReference type="AlphaFoldDB" id="A0A239FP24"/>
<name>A0A239FP24_9NOCA</name>
<keyword evidence="3" id="KW-1185">Reference proteome</keyword>
<reference evidence="3" key="1">
    <citation type="submission" date="2017-06" db="EMBL/GenBank/DDBJ databases">
        <authorList>
            <person name="Varghese N."/>
            <person name="Submissions S."/>
        </authorList>
    </citation>
    <scope>NUCLEOTIDE SEQUENCE [LARGE SCALE GENOMIC DNA]</scope>
    <source>
        <strain evidence="3">JCM 23211</strain>
    </source>
</reference>
<dbReference type="EMBL" id="FZOW01000003">
    <property type="protein sequence ID" value="SNS58660.1"/>
    <property type="molecule type" value="Genomic_DNA"/>
</dbReference>
<evidence type="ECO:0000313" key="2">
    <source>
        <dbReference type="EMBL" id="SNS58660.1"/>
    </source>
</evidence>
<feature type="region of interest" description="Disordered" evidence="1">
    <location>
        <begin position="96"/>
        <end position="179"/>
    </location>
</feature>
<dbReference type="Proteomes" id="UP000198327">
    <property type="component" value="Unassembled WGS sequence"/>
</dbReference>
<dbReference type="RefSeq" id="WP_089244582.1">
    <property type="nucleotide sequence ID" value="NZ_FZOW01000003.1"/>
</dbReference>
<gene>
    <name evidence="2" type="ORF">SAMN05421642_103393</name>
</gene>
<feature type="compositionally biased region" description="Low complexity" evidence="1">
    <location>
        <begin position="114"/>
        <end position="125"/>
    </location>
</feature>
<evidence type="ECO:0000256" key="1">
    <source>
        <dbReference type="SAM" id="MobiDB-lite"/>
    </source>
</evidence>
<evidence type="ECO:0008006" key="4">
    <source>
        <dbReference type="Google" id="ProtNLM"/>
    </source>
</evidence>
<feature type="compositionally biased region" description="Low complexity" evidence="1">
    <location>
        <begin position="141"/>
        <end position="166"/>
    </location>
</feature>
<protein>
    <recommendedName>
        <fullName evidence="4">Major capsid protein</fullName>
    </recommendedName>
</protein>
<evidence type="ECO:0000313" key="3">
    <source>
        <dbReference type="Proteomes" id="UP000198327"/>
    </source>
</evidence>